<proteinExistence type="predicted"/>
<feature type="signal peptide" evidence="1">
    <location>
        <begin position="1"/>
        <end position="27"/>
    </location>
</feature>
<name>A0A179C4F9_9LACO</name>
<dbReference type="Proteomes" id="UP000078520">
    <property type="component" value="Unassembled WGS sequence"/>
</dbReference>
<dbReference type="RefSeq" id="WP_064207809.1">
    <property type="nucleotide sequence ID" value="NZ_LVKC01000032.1"/>
</dbReference>
<evidence type="ECO:0000313" key="3">
    <source>
        <dbReference type="Proteomes" id="UP000078520"/>
    </source>
</evidence>
<protein>
    <submittedName>
        <fullName evidence="2">Uncharacterized protein</fullName>
    </submittedName>
</protein>
<evidence type="ECO:0000256" key="1">
    <source>
        <dbReference type="SAM" id="SignalP"/>
    </source>
</evidence>
<evidence type="ECO:0000313" key="2">
    <source>
        <dbReference type="EMBL" id="OAQ07844.1"/>
    </source>
</evidence>
<keyword evidence="1" id="KW-0732">Signal</keyword>
<feature type="chain" id="PRO_5009822726" evidence="1">
    <location>
        <begin position="28"/>
        <end position="198"/>
    </location>
</feature>
<accession>A0A179C4F9</accession>
<sequence length="198" mass="21723">MKRIQRIGLSCLTLLLGVGLISGQASADQYRTYQVGKDLNPGKYTVTSKNGTGDLYNSTYDFDFVLTNGKRKVNGIHKSEHLNVQAGQQIIVNDFDANFQPDNSPKITQQGKVTYGEYRVGNDAGADIQPGMYVIKPGKCAGEYAVNSSFIGRGAVNLSGLKKLQSDEHRQHRVQLKDGDHLYVDLQDAALTRIGDND</sequence>
<comment type="caution">
    <text evidence="2">The sequence shown here is derived from an EMBL/GenBank/DDBJ whole genome shotgun (WGS) entry which is preliminary data.</text>
</comment>
<reference evidence="3" key="1">
    <citation type="submission" date="2016-03" db="EMBL/GenBank/DDBJ databases">
        <authorList>
            <person name="Johnson T.J."/>
            <person name="Youmans B."/>
            <person name="Case K."/>
            <person name="Noll S."/>
        </authorList>
    </citation>
    <scope>NUCLEOTIDE SEQUENCE [LARGE SCALE GENOMIC DNA]</scope>
    <source>
        <strain evidence="3">UMNLAv8</strain>
    </source>
</reference>
<dbReference type="EMBL" id="LVKI01000021">
    <property type="protein sequence ID" value="OAQ07844.1"/>
    <property type="molecule type" value="Genomic_DNA"/>
</dbReference>
<organism evidence="2 3">
    <name type="scientific">Ligilactobacillus aviarius</name>
    <dbReference type="NCBI Taxonomy" id="1606"/>
    <lineage>
        <taxon>Bacteria</taxon>
        <taxon>Bacillati</taxon>
        <taxon>Bacillota</taxon>
        <taxon>Bacilli</taxon>
        <taxon>Lactobacillales</taxon>
        <taxon>Lactobacillaceae</taxon>
        <taxon>Ligilactobacillus</taxon>
    </lineage>
</organism>
<gene>
    <name evidence="2" type="ORF">A3O14_05330</name>
</gene>
<dbReference type="AlphaFoldDB" id="A0A179C4F9"/>
<dbReference type="OrthoDB" id="1650483at2"/>